<name>A0A291I4W2_PODMA</name>
<protein>
    <submittedName>
        <fullName evidence="2">Thanatin</fullName>
    </submittedName>
</protein>
<keyword evidence="1" id="KW-0732">Signal</keyword>
<evidence type="ECO:0000256" key="1">
    <source>
        <dbReference type="SAM" id="SignalP"/>
    </source>
</evidence>
<feature type="chain" id="PRO_5012493911" evidence="1">
    <location>
        <begin position="20"/>
        <end position="109"/>
    </location>
</feature>
<dbReference type="EMBL" id="MF432125">
    <property type="protein sequence ID" value="ATG84180.1"/>
    <property type="molecule type" value="mRNA"/>
</dbReference>
<sequence length="109" mass="12182">MKTLAMFLLVAAAVMSCSGEEPGNPNEPRGLYKSYINCPHGAICLPATTEPPVITPYLHPEIVDVNREPINPKVQNSSGHRLKRGSKKPVPIIYCNRRTGKCQRMYYKK</sequence>
<evidence type="ECO:0000313" key="2">
    <source>
        <dbReference type="EMBL" id="ATG84180.1"/>
    </source>
</evidence>
<reference evidence="2" key="1">
    <citation type="submission" date="2017-06" db="EMBL/GenBank/DDBJ databases">
        <title>Podisus maculiventris thanatin transcript.</title>
        <authorList>
            <person name="Shelby K.S."/>
        </authorList>
    </citation>
    <scope>NUCLEOTIDE SEQUENCE</scope>
</reference>
<dbReference type="PROSITE" id="PS51257">
    <property type="entry name" value="PROKAR_LIPOPROTEIN"/>
    <property type="match status" value="1"/>
</dbReference>
<organism evidence="2">
    <name type="scientific">Podisus maculiventris</name>
    <name type="common">Spined soldier bug</name>
    <name type="synonym">Pentatoma maculiventris</name>
    <dbReference type="NCBI Taxonomy" id="29025"/>
    <lineage>
        <taxon>Eukaryota</taxon>
        <taxon>Metazoa</taxon>
        <taxon>Ecdysozoa</taxon>
        <taxon>Arthropoda</taxon>
        <taxon>Hexapoda</taxon>
        <taxon>Insecta</taxon>
        <taxon>Pterygota</taxon>
        <taxon>Neoptera</taxon>
        <taxon>Paraneoptera</taxon>
        <taxon>Hemiptera</taxon>
        <taxon>Heteroptera</taxon>
        <taxon>Panheteroptera</taxon>
        <taxon>Pentatomomorpha</taxon>
        <taxon>Pentatomoidea</taxon>
        <taxon>Pentatomidae</taxon>
        <taxon>Asopinae</taxon>
        <taxon>Podisus</taxon>
    </lineage>
</organism>
<accession>A0A291I4W2</accession>
<dbReference type="AlphaFoldDB" id="A0A291I4W2"/>
<feature type="signal peptide" evidence="1">
    <location>
        <begin position="1"/>
        <end position="19"/>
    </location>
</feature>
<proteinExistence type="evidence at transcript level"/>